<organism evidence="2 3">
    <name type="scientific">Camelina sativa</name>
    <name type="common">False flax</name>
    <name type="synonym">Myagrum sativum</name>
    <dbReference type="NCBI Taxonomy" id="90675"/>
    <lineage>
        <taxon>Eukaryota</taxon>
        <taxon>Viridiplantae</taxon>
        <taxon>Streptophyta</taxon>
        <taxon>Embryophyta</taxon>
        <taxon>Tracheophyta</taxon>
        <taxon>Spermatophyta</taxon>
        <taxon>Magnoliopsida</taxon>
        <taxon>eudicotyledons</taxon>
        <taxon>Gunneridae</taxon>
        <taxon>Pentapetalae</taxon>
        <taxon>rosids</taxon>
        <taxon>malvids</taxon>
        <taxon>Brassicales</taxon>
        <taxon>Brassicaceae</taxon>
        <taxon>Camelineae</taxon>
        <taxon>Camelina</taxon>
    </lineage>
</organism>
<sequence length="452" mass="50990">MTKGLNIYKMEEIVLEAKDAVDWSYRGEGAVNLVLAYTGSSPTYLGKVMRIKKTLKKGNENGGDTSGNGLTSLENIIWGGIIKDLASCQNKEMVDYLFAEHVMRPFLGHKYVNVGIRRLVAMEFLESVEKMVTSQPLSRRANPSSVDTNRTSVLLMDDLTRFTHGHVEDDTPCLTVEIKPKYGFLPSSSFIAEENLIKKSVTRFKMQQALKLRQNEILKVSEYDPLDLFSGSKDRIHEAIKALYATPQTNFRVFLNGSLVFGDFRGSKCITTSKVELAFKHILKRILKTEDDDVCASSFIELVADTIYASGALDQLLHVQKLDKYNIEGVIHAYYDLIDQPCKACQELENSKLSNQFGAMHSMSHDEKVNILKNFLISSTATDCSVMVSIRSTETGLSSSSSHGNVHLESTKQDFEYKVHFIDLDMRPLNRMEANYESDKMIMKSYQEMLKT</sequence>
<dbReference type="Pfam" id="PF06090">
    <property type="entry name" value="Ins_P5_2-kin"/>
    <property type="match status" value="1"/>
</dbReference>
<dbReference type="RefSeq" id="XP_010474037.1">
    <property type="nucleotide sequence ID" value="XM_010475735.2"/>
</dbReference>
<gene>
    <name evidence="3" type="primary">LOC104753487</name>
</gene>
<evidence type="ECO:0000256" key="1">
    <source>
        <dbReference type="RuleBase" id="RU364126"/>
    </source>
</evidence>
<keyword evidence="2" id="KW-1185">Reference proteome</keyword>
<proteinExistence type="predicted"/>
<dbReference type="PANTHER" id="PTHR14456:SF5">
    <property type="entry name" value="INOSITOL-PENTAKISPHOSPHATE 2-KINASE"/>
    <property type="match status" value="1"/>
</dbReference>
<keyword evidence="1" id="KW-0547">Nucleotide-binding</keyword>
<keyword evidence="1" id="KW-0067">ATP-binding</keyword>
<dbReference type="Gene3D" id="3.30.200.110">
    <property type="entry name" value="Inositol-pentakisphosphate 2-kinase, N-lobe"/>
    <property type="match status" value="1"/>
</dbReference>
<comment type="function">
    <text evidence="1">Phosphorylates Ins(1,3,4,5,6)P5 at position 2 to form Ins(1,2,3,4,5,6)P6 (InsP6 or phytate).</text>
</comment>
<protein>
    <recommendedName>
        <fullName evidence="1">Inositol-pentakisphosphate 2-kinase</fullName>
        <ecNumber evidence="1">2.7.1.158</ecNumber>
    </recommendedName>
</protein>
<comment type="domain">
    <text evidence="1">The EXKPK motif is conserved in inositol-pentakisphosphate 2-kinases of both family 1 and 2.</text>
</comment>
<keyword evidence="1" id="KW-0418">Kinase</keyword>
<dbReference type="GeneID" id="104753487"/>
<keyword evidence="1" id="KW-0808">Transferase</keyword>
<dbReference type="InterPro" id="IPR043001">
    <property type="entry name" value="IP5_2-K_N_lobe"/>
</dbReference>
<reference evidence="2" key="1">
    <citation type="journal article" date="2014" name="Nat. Commun.">
        <title>The emerging biofuel crop Camelina sativa retains a highly undifferentiated hexaploid genome structure.</title>
        <authorList>
            <person name="Kagale S."/>
            <person name="Koh C."/>
            <person name="Nixon J."/>
            <person name="Bollina V."/>
            <person name="Clarke W.E."/>
            <person name="Tuteja R."/>
            <person name="Spillane C."/>
            <person name="Robinson S.J."/>
            <person name="Links M.G."/>
            <person name="Clarke C."/>
            <person name="Higgins E.E."/>
            <person name="Huebert T."/>
            <person name="Sharpe A.G."/>
            <person name="Parkin I.A."/>
        </authorList>
    </citation>
    <scope>NUCLEOTIDE SEQUENCE [LARGE SCALE GENOMIC DNA]</scope>
    <source>
        <strain evidence="2">cv. DH55</strain>
    </source>
</reference>
<reference evidence="3" key="2">
    <citation type="submission" date="2025-08" db="UniProtKB">
        <authorList>
            <consortium name="RefSeq"/>
        </authorList>
    </citation>
    <scope>IDENTIFICATION</scope>
    <source>
        <tissue evidence="3">Leaf</tissue>
    </source>
</reference>
<evidence type="ECO:0000313" key="3">
    <source>
        <dbReference type="RefSeq" id="XP_010474037.1"/>
    </source>
</evidence>
<dbReference type="PANTHER" id="PTHR14456">
    <property type="entry name" value="INOSITOL POLYPHOSPHATE KINASE 1"/>
    <property type="match status" value="1"/>
</dbReference>
<dbReference type="Proteomes" id="UP000694864">
    <property type="component" value="Chromosome 16"/>
</dbReference>
<name>A0ABM0WP81_CAMSA</name>
<evidence type="ECO:0000313" key="2">
    <source>
        <dbReference type="Proteomes" id="UP000694864"/>
    </source>
</evidence>
<accession>A0ABM0WP81</accession>
<dbReference type="EC" id="2.7.1.158" evidence="1"/>
<dbReference type="InterPro" id="IPR009286">
    <property type="entry name" value="Ins_P5_2-kin"/>
</dbReference>
<comment type="catalytic activity">
    <reaction evidence="1">
        <text>1D-myo-inositol 1,3,4,5,6-pentakisphosphate + ATP = 1D-myo-inositol hexakisphosphate + ADP + H(+)</text>
        <dbReference type="Rhea" id="RHEA:20313"/>
        <dbReference type="ChEBI" id="CHEBI:15378"/>
        <dbReference type="ChEBI" id="CHEBI:30616"/>
        <dbReference type="ChEBI" id="CHEBI:57733"/>
        <dbReference type="ChEBI" id="CHEBI:58130"/>
        <dbReference type="ChEBI" id="CHEBI:456216"/>
        <dbReference type="EC" id="2.7.1.158"/>
    </reaction>
</comment>